<comment type="caution">
    <text evidence="1">The sequence shown here is derived from an EMBL/GenBank/DDBJ whole genome shotgun (WGS) entry which is preliminary data.</text>
</comment>
<reference evidence="1 2" key="2">
    <citation type="submission" date="2021-10" db="EMBL/GenBank/DDBJ databases">
        <authorList>
            <person name="Piombo E."/>
        </authorList>
    </citation>
    <scope>NUCLEOTIDE SEQUENCE [LARGE SCALE GENOMIC DNA]</scope>
</reference>
<evidence type="ECO:0000313" key="2">
    <source>
        <dbReference type="Proteomes" id="UP000775872"/>
    </source>
</evidence>
<dbReference type="Proteomes" id="UP000775872">
    <property type="component" value="Unassembled WGS sequence"/>
</dbReference>
<evidence type="ECO:0000313" key="1">
    <source>
        <dbReference type="EMBL" id="CAH0055348.1"/>
    </source>
</evidence>
<sequence length="213" mass="23769">MVANYKYTLCVATRRDNVNHFIAYRTIVKYLRMVKLREHLYENFAVAVQIQYILPPRFKILGHAGNINNDVLSRKYDGHPSISNPASIWSSPLDQVILPNDAVPPEQVPPETMSDTWICARKVPQLPLICATGEAASEVVSHGGQVKHDGYGVDHCYSTDPGSHARRVEYVGSLDRPVGMGCDGKRVPVVVVEYEIDLAQKLYPVQRGRGQAE</sequence>
<dbReference type="AlphaFoldDB" id="A0A9N9ZHB0"/>
<proteinExistence type="predicted"/>
<organism evidence="1 2">
    <name type="scientific">Clonostachys solani</name>
    <dbReference type="NCBI Taxonomy" id="160281"/>
    <lineage>
        <taxon>Eukaryota</taxon>
        <taxon>Fungi</taxon>
        <taxon>Dikarya</taxon>
        <taxon>Ascomycota</taxon>
        <taxon>Pezizomycotina</taxon>
        <taxon>Sordariomycetes</taxon>
        <taxon>Hypocreomycetidae</taxon>
        <taxon>Hypocreales</taxon>
        <taxon>Bionectriaceae</taxon>
        <taxon>Clonostachys</taxon>
    </lineage>
</organism>
<gene>
    <name evidence="1" type="ORF">CSOL1703_00017450</name>
</gene>
<reference evidence="2" key="1">
    <citation type="submission" date="2019-06" db="EMBL/GenBank/DDBJ databases">
        <authorList>
            <person name="Broberg M."/>
        </authorList>
    </citation>
    <scope>NUCLEOTIDE SEQUENCE [LARGE SCALE GENOMIC DNA]</scope>
</reference>
<name>A0A9N9ZHB0_9HYPO</name>
<keyword evidence="2" id="KW-1185">Reference proteome</keyword>
<accession>A0A9N9ZHB0</accession>
<dbReference type="EMBL" id="CABFOC020000056">
    <property type="protein sequence ID" value="CAH0055348.1"/>
    <property type="molecule type" value="Genomic_DNA"/>
</dbReference>
<protein>
    <submittedName>
        <fullName evidence="1">Uncharacterized protein</fullName>
    </submittedName>
</protein>